<evidence type="ECO:0000313" key="3">
    <source>
        <dbReference type="Proteomes" id="UP000228762"/>
    </source>
</evidence>
<dbReference type="AlphaFoldDB" id="A0A2M7EKL2"/>
<reference evidence="3" key="1">
    <citation type="submission" date="2017-09" db="EMBL/GenBank/DDBJ databases">
        <title>Depth-based differentiation of microbial function through sediment-hosted aquifers and enrichment of novel symbionts in the deep terrestrial subsurface.</title>
        <authorList>
            <person name="Probst A.J."/>
            <person name="Ladd B."/>
            <person name="Jarett J.K."/>
            <person name="Geller-Mcgrath D.E."/>
            <person name="Sieber C.M.K."/>
            <person name="Emerson J.B."/>
            <person name="Anantharaman K."/>
            <person name="Thomas B.C."/>
            <person name="Malmstrom R."/>
            <person name="Stieglmeier M."/>
            <person name="Klingl A."/>
            <person name="Woyke T."/>
            <person name="Ryan C.M."/>
            <person name="Banfield J.F."/>
        </authorList>
    </citation>
    <scope>NUCLEOTIDE SEQUENCE [LARGE SCALE GENOMIC DNA]</scope>
</reference>
<dbReference type="GO" id="GO:0006355">
    <property type="term" value="P:regulation of DNA-templated transcription"/>
    <property type="evidence" value="ECO:0007669"/>
    <property type="project" value="InterPro"/>
</dbReference>
<dbReference type="SUPFAM" id="SSF46785">
    <property type="entry name" value="Winged helix' DNA-binding domain"/>
    <property type="match status" value="2"/>
</dbReference>
<proteinExistence type="predicted"/>
<name>A0A2M7EKL2_9BACT</name>
<sequence>LLQVLHDKNPSSQPRNRKIDDAKDIRAEVEKSIRRVAENGYFPEEIIPTIRVIPPEKLFGLCAPINLEEPIKSQLVLTDFGKAIHSLIDRRSGLDARPEFDRRTGISMFYIAGKARESAETKPSYRNYDRLSEKAYRISVIREGIGKDNQKNLHSDFDFLVVAPKKPGGYSMITSYEQIVRSLNNDSYRRDNYGRAEVKTSDRRPGFKRVELSTINMRRREYLGHIFGPAFKGTYAPENRLLPFLMESARADIPVLLIPYHHKGDGGWMFWGLAVDFFGGYQDVARHRLEQQSWLNREYSIALYPFPKITFPLDSPQELLFNLGYAFRTWAWGDKQPIMRLPHKPPITEDQLDKVENLDYLSRETQQFMTEQVIYPLSKMLRENNHRLGTGNQRVEFGMSLIEDIVVGLNGDPIATILRMLPPGVLGKSDHTYFDEKTNIYGFGIFDEKGLFPELGRLLTDRTILNKLKKEIFEHDENLERVKDGWGNKASGKSLLFNFLFEQAEGNSLKALDLLRPVWCNAEEWKTMMDKNFTRLTALDERFGIKVDKVSASEQVLKAVMTLQSPITAAEISAQSGKPIGTVFRVLSDLADHGELVRLGGQKTKNEIEQGGLGTGGFKSWFCTPVVNKKLVESGDIFPYLSPREKVVYVLGKTSGYTVKELMETTLLSVSVIYAVLKILEEEGKAERTGFINRNDLWAIKRDLKS</sequence>
<evidence type="ECO:0000313" key="2">
    <source>
        <dbReference type="EMBL" id="PIV71124.1"/>
    </source>
</evidence>
<dbReference type="InterPro" id="IPR036390">
    <property type="entry name" value="WH_DNA-bd_sf"/>
</dbReference>
<organism evidence="2 3">
    <name type="scientific">Candidatus Roizmanbacteria bacterium CG17_big_fil_post_rev_8_21_14_2_50_39_7</name>
    <dbReference type="NCBI Taxonomy" id="1974858"/>
    <lineage>
        <taxon>Bacteria</taxon>
        <taxon>Candidatus Roizmaniibacteriota</taxon>
    </lineage>
</organism>
<feature type="domain" description="HTH iclR-type" evidence="1">
    <location>
        <begin position="555"/>
        <end position="597"/>
    </location>
</feature>
<gene>
    <name evidence="2" type="ORF">COW57_01310</name>
</gene>
<dbReference type="EMBL" id="PFEV01000065">
    <property type="protein sequence ID" value="PIV71124.1"/>
    <property type="molecule type" value="Genomic_DNA"/>
</dbReference>
<protein>
    <recommendedName>
        <fullName evidence="1">HTH iclR-type domain-containing protein</fullName>
    </recommendedName>
</protein>
<dbReference type="GO" id="GO:0003677">
    <property type="term" value="F:DNA binding"/>
    <property type="evidence" value="ECO:0007669"/>
    <property type="project" value="InterPro"/>
</dbReference>
<comment type="caution">
    <text evidence="2">The sequence shown here is derived from an EMBL/GenBank/DDBJ whole genome shotgun (WGS) entry which is preliminary data.</text>
</comment>
<feature type="non-terminal residue" evidence="2">
    <location>
        <position position="1"/>
    </location>
</feature>
<evidence type="ECO:0000259" key="1">
    <source>
        <dbReference type="Pfam" id="PF09339"/>
    </source>
</evidence>
<dbReference type="Pfam" id="PF09339">
    <property type="entry name" value="HTH_IclR"/>
    <property type="match status" value="1"/>
</dbReference>
<accession>A0A2M7EKL2</accession>
<dbReference type="InterPro" id="IPR005471">
    <property type="entry name" value="Tscrpt_reg_IclR_N"/>
</dbReference>
<dbReference type="Proteomes" id="UP000228762">
    <property type="component" value="Unassembled WGS sequence"/>
</dbReference>